<dbReference type="CDD" id="cd00593">
    <property type="entry name" value="RIBOc"/>
    <property type="match status" value="1"/>
</dbReference>
<dbReference type="SUPFAM" id="SSF69065">
    <property type="entry name" value="RNase III domain-like"/>
    <property type="match status" value="2"/>
</dbReference>
<sequence length="463" mass="51578">MPVDCTSPRETRKTPLELIANELDANDPLRDPVPERVHMPLDSPPGQLLRQMEPHGWSPLGLQHPPFPLQYPRDLPPFTNTHLLRTAFLKVNKRLEWLGDALVGLAITTSLHKHVTDLTKRIVDDIPKILRAKYFLGHLALLYGLQLHSVATDKSSRKFPLGLEKMSDIFEAFVGAAALEFGTDSALAWLEDMLDPWVASMCSRGLAVAEADVPRQTKVKYDLYTRDSDGVPAVLQPGSYMGMHDAILDAFGPSRTGLSVAQSADRGRPLLSSAPETWPTLDWSGVELDDAYPPLPPPFDLLDASHLTASLTDVWCLLRFEPSIVCDQRYKWLGHHLCNMVITLVAIQRFESTPAAHLNNIRTECLDPPLLGRLGLMFQLDRHIATITRPDARTAQVHLVRVAGSFRALVGAVYLQFGWRALLNWLEPLFWPWLIAAQEGRLRSSSAAKHQTAPRSCDTSVSS</sequence>
<dbReference type="GO" id="GO:0006396">
    <property type="term" value="P:RNA processing"/>
    <property type="evidence" value="ECO:0007669"/>
    <property type="project" value="InterPro"/>
</dbReference>
<evidence type="ECO:0000259" key="1">
    <source>
        <dbReference type="PROSITE" id="PS50142"/>
    </source>
</evidence>
<proteinExistence type="predicted"/>
<dbReference type="AlphaFoldDB" id="A0AAD7GN42"/>
<dbReference type="InterPro" id="IPR000999">
    <property type="entry name" value="RNase_III_dom"/>
</dbReference>
<dbReference type="GO" id="GO:0004525">
    <property type="term" value="F:ribonuclease III activity"/>
    <property type="evidence" value="ECO:0007669"/>
    <property type="project" value="InterPro"/>
</dbReference>
<dbReference type="PROSITE" id="PS50142">
    <property type="entry name" value="RNASE_3_2"/>
    <property type="match status" value="2"/>
</dbReference>
<dbReference type="Gene3D" id="1.10.1520.10">
    <property type="entry name" value="Ribonuclease III domain"/>
    <property type="match status" value="2"/>
</dbReference>
<dbReference type="Proteomes" id="UP001215598">
    <property type="component" value="Unassembled WGS sequence"/>
</dbReference>
<keyword evidence="3" id="KW-1185">Reference proteome</keyword>
<protein>
    <recommendedName>
        <fullName evidence="1">RNase III domain-containing protein</fullName>
    </recommendedName>
</protein>
<dbReference type="EMBL" id="JARKIB010000652">
    <property type="protein sequence ID" value="KAJ7695572.1"/>
    <property type="molecule type" value="Genomic_DNA"/>
</dbReference>
<organism evidence="2 3">
    <name type="scientific">Mycena metata</name>
    <dbReference type="NCBI Taxonomy" id="1033252"/>
    <lineage>
        <taxon>Eukaryota</taxon>
        <taxon>Fungi</taxon>
        <taxon>Dikarya</taxon>
        <taxon>Basidiomycota</taxon>
        <taxon>Agaricomycotina</taxon>
        <taxon>Agaricomycetes</taxon>
        <taxon>Agaricomycetidae</taxon>
        <taxon>Agaricales</taxon>
        <taxon>Marasmiineae</taxon>
        <taxon>Mycenaceae</taxon>
        <taxon>Mycena</taxon>
    </lineage>
</organism>
<dbReference type="InterPro" id="IPR036389">
    <property type="entry name" value="RNase_III_sf"/>
</dbReference>
<evidence type="ECO:0000313" key="2">
    <source>
        <dbReference type="EMBL" id="KAJ7695572.1"/>
    </source>
</evidence>
<evidence type="ECO:0000313" key="3">
    <source>
        <dbReference type="Proteomes" id="UP001215598"/>
    </source>
</evidence>
<feature type="domain" description="RNase III" evidence="1">
    <location>
        <begin position="328"/>
        <end position="418"/>
    </location>
</feature>
<reference evidence="2" key="1">
    <citation type="submission" date="2023-03" db="EMBL/GenBank/DDBJ databases">
        <title>Massive genome expansion in bonnet fungi (Mycena s.s.) driven by repeated elements and novel gene families across ecological guilds.</title>
        <authorList>
            <consortium name="Lawrence Berkeley National Laboratory"/>
            <person name="Harder C.B."/>
            <person name="Miyauchi S."/>
            <person name="Viragh M."/>
            <person name="Kuo A."/>
            <person name="Thoen E."/>
            <person name="Andreopoulos B."/>
            <person name="Lu D."/>
            <person name="Skrede I."/>
            <person name="Drula E."/>
            <person name="Henrissat B."/>
            <person name="Morin E."/>
            <person name="Kohler A."/>
            <person name="Barry K."/>
            <person name="LaButti K."/>
            <person name="Morin E."/>
            <person name="Salamov A."/>
            <person name="Lipzen A."/>
            <person name="Mereny Z."/>
            <person name="Hegedus B."/>
            <person name="Baldrian P."/>
            <person name="Stursova M."/>
            <person name="Weitz H."/>
            <person name="Taylor A."/>
            <person name="Grigoriev I.V."/>
            <person name="Nagy L.G."/>
            <person name="Martin F."/>
            <person name="Kauserud H."/>
        </authorList>
    </citation>
    <scope>NUCLEOTIDE SEQUENCE</scope>
    <source>
        <strain evidence="2">CBHHK182m</strain>
    </source>
</reference>
<gene>
    <name evidence="2" type="ORF">B0H16DRAFT_853008</name>
</gene>
<dbReference type="SMART" id="SM00535">
    <property type="entry name" value="RIBOc"/>
    <property type="match status" value="1"/>
</dbReference>
<feature type="domain" description="RNase III" evidence="1">
    <location>
        <begin position="79"/>
        <end position="182"/>
    </location>
</feature>
<name>A0AAD7GN42_9AGAR</name>
<accession>A0AAD7GN42</accession>
<comment type="caution">
    <text evidence="2">The sequence shown here is derived from an EMBL/GenBank/DDBJ whole genome shotgun (WGS) entry which is preliminary data.</text>
</comment>